<sequence>MPKQFRMETKYGLKIPPMLRLKVMYLAVFVNLNLLTPPERGVFIFPKNK</sequence>
<evidence type="ECO:0000313" key="2">
    <source>
        <dbReference type="Proteomes" id="UP000009315"/>
    </source>
</evidence>
<dbReference type="EMBL" id="CAOS01000009">
    <property type="protein sequence ID" value="CCO08287.1"/>
    <property type="molecule type" value="Genomic_DNA"/>
</dbReference>
<keyword evidence="2" id="KW-1185">Reference proteome</keyword>
<comment type="caution">
    <text evidence="1">The sequence shown here is derived from an EMBL/GenBank/DDBJ whole genome shotgun (WGS) entry which is preliminary data.</text>
</comment>
<organism evidence="1 2">
    <name type="scientific">Desulforamulus hydrothermalis Lam5 = DSM 18033</name>
    <dbReference type="NCBI Taxonomy" id="1121428"/>
    <lineage>
        <taxon>Bacteria</taxon>
        <taxon>Bacillati</taxon>
        <taxon>Bacillota</taxon>
        <taxon>Clostridia</taxon>
        <taxon>Eubacteriales</taxon>
        <taxon>Peptococcaceae</taxon>
        <taxon>Desulforamulus</taxon>
    </lineage>
</organism>
<name>K8DZ48_9FIRM</name>
<protein>
    <submittedName>
        <fullName evidence="1">Uncharacterized protein</fullName>
    </submittedName>
</protein>
<evidence type="ECO:0000313" key="1">
    <source>
        <dbReference type="EMBL" id="CCO08287.1"/>
    </source>
</evidence>
<proteinExistence type="predicted"/>
<reference evidence="1 2" key="1">
    <citation type="journal article" date="2013" name="Genome Announc.">
        <title>Genome Sequence of the Sulfate-Reducing Bacterium Desulfotomaculum hydrothermale Lam5(T).</title>
        <authorList>
            <person name="Amin O."/>
            <person name="Fardeau M.L."/>
            <person name="Valette O."/>
            <person name="Hirschler-Rea A."/>
            <person name="Barbe V."/>
            <person name="Medigue C."/>
            <person name="Vacherie B."/>
            <person name="Ollivier B."/>
            <person name="Bertin P.N."/>
            <person name="Dolla A."/>
        </authorList>
    </citation>
    <scope>NUCLEOTIDE SEQUENCE [LARGE SCALE GENOMIC DNA]</scope>
    <source>
        <strain evidence="2">Lam5 / DSM 18033</strain>
    </source>
</reference>
<dbReference type="AlphaFoldDB" id="K8DZ48"/>
<dbReference type="Proteomes" id="UP000009315">
    <property type="component" value="Unassembled WGS sequence"/>
</dbReference>
<gene>
    <name evidence="1" type="ORF">DESHY_20156</name>
</gene>
<accession>K8DZ48</accession>